<dbReference type="RefSeq" id="WP_347436178.1">
    <property type="nucleotide sequence ID" value="NZ_CP089291.1"/>
</dbReference>
<name>A0ABY4CG41_9BACL</name>
<feature type="transmembrane region" description="Helical" evidence="7">
    <location>
        <begin position="137"/>
        <end position="158"/>
    </location>
</feature>
<feature type="transmembrane region" description="Helical" evidence="7">
    <location>
        <begin position="369"/>
        <end position="388"/>
    </location>
</feature>
<reference evidence="9" key="1">
    <citation type="submission" date="2021-12" db="EMBL/GenBank/DDBJ databases">
        <title>Alicyclobacillaceae gen. nov., sp. nov., isolated from chalcocite enrichment system.</title>
        <authorList>
            <person name="Jiang Z."/>
        </authorList>
    </citation>
    <scope>NUCLEOTIDE SEQUENCE</scope>
    <source>
        <strain evidence="9">MYW30-H2</strain>
    </source>
</reference>
<evidence type="ECO:0000256" key="2">
    <source>
        <dbReference type="ARBA" id="ARBA00022448"/>
    </source>
</evidence>
<keyword evidence="2" id="KW-0813">Transport</keyword>
<dbReference type="InterPro" id="IPR036259">
    <property type="entry name" value="MFS_trans_sf"/>
</dbReference>
<feature type="transmembrane region" description="Helical" evidence="7">
    <location>
        <begin position="216"/>
        <end position="238"/>
    </location>
</feature>
<dbReference type="Pfam" id="PF07690">
    <property type="entry name" value="MFS_1"/>
    <property type="match status" value="1"/>
</dbReference>
<accession>A0ABY4CG41</accession>
<evidence type="ECO:0000313" key="10">
    <source>
        <dbReference type="Proteomes" id="UP000830167"/>
    </source>
</evidence>
<evidence type="ECO:0000256" key="3">
    <source>
        <dbReference type="ARBA" id="ARBA00022475"/>
    </source>
</evidence>
<dbReference type="PANTHER" id="PTHR23517">
    <property type="entry name" value="RESISTANCE PROTEIN MDTM, PUTATIVE-RELATED-RELATED"/>
    <property type="match status" value="1"/>
</dbReference>
<feature type="transmembrane region" description="Helical" evidence="7">
    <location>
        <begin position="164"/>
        <end position="187"/>
    </location>
</feature>
<dbReference type="SUPFAM" id="SSF103473">
    <property type="entry name" value="MFS general substrate transporter"/>
    <property type="match status" value="1"/>
</dbReference>
<dbReference type="InterPro" id="IPR024989">
    <property type="entry name" value="MFS_assoc_dom"/>
</dbReference>
<evidence type="ECO:0000256" key="5">
    <source>
        <dbReference type="ARBA" id="ARBA00022989"/>
    </source>
</evidence>
<comment type="subcellular location">
    <subcellularLocation>
        <location evidence="1">Cell membrane</location>
        <topology evidence="1">Multi-pass membrane protein</topology>
    </subcellularLocation>
</comment>
<dbReference type="Gene3D" id="1.20.1250.20">
    <property type="entry name" value="MFS general substrate transporter like domains"/>
    <property type="match status" value="2"/>
</dbReference>
<dbReference type="EMBL" id="CP089291">
    <property type="protein sequence ID" value="UOF89488.1"/>
    <property type="molecule type" value="Genomic_DNA"/>
</dbReference>
<gene>
    <name evidence="9" type="ORF">LSG31_16550</name>
</gene>
<proteinExistence type="predicted"/>
<keyword evidence="4 7" id="KW-0812">Transmembrane</keyword>
<dbReference type="Pfam" id="PF12832">
    <property type="entry name" value="MFS_1_like"/>
    <property type="match status" value="1"/>
</dbReference>
<feature type="transmembrane region" description="Helical" evidence="7">
    <location>
        <begin position="281"/>
        <end position="300"/>
    </location>
</feature>
<dbReference type="Proteomes" id="UP000830167">
    <property type="component" value="Chromosome"/>
</dbReference>
<feature type="transmembrane region" description="Helical" evidence="7">
    <location>
        <begin position="306"/>
        <end position="327"/>
    </location>
</feature>
<protein>
    <submittedName>
        <fullName evidence="9">MFS transporter</fullName>
    </submittedName>
</protein>
<keyword evidence="6 7" id="KW-0472">Membrane</keyword>
<dbReference type="PRINTS" id="PR01035">
    <property type="entry name" value="TCRTETA"/>
</dbReference>
<evidence type="ECO:0000256" key="4">
    <source>
        <dbReference type="ARBA" id="ARBA00022692"/>
    </source>
</evidence>
<feature type="transmembrane region" description="Helical" evidence="7">
    <location>
        <begin position="80"/>
        <end position="97"/>
    </location>
</feature>
<evidence type="ECO:0000256" key="1">
    <source>
        <dbReference type="ARBA" id="ARBA00004651"/>
    </source>
</evidence>
<feature type="transmembrane region" description="Helical" evidence="7">
    <location>
        <begin position="250"/>
        <end position="269"/>
    </location>
</feature>
<feature type="transmembrane region" description="Helical" evidence="7">
    <location>
        <begin position="103"/>
        <end position="125"/>
    </location>
</feature>
<evidence type="ECO:0000313" key="9">
    <source>
        <dbReference type="EMBL" id="UOF89488.1"/>
    </source>
</evidence>
<dbReference type="CDD" id="cd17325">
    <property type="entry name" value="MFS_MdtG_SLC18_like"/>
    <property type="match status" value="1"/>
</dbReference>
<sequence>MEKNLRDLILSKPIFTLLTTLLLMEFMRGALLFAILPLYLTENLGLSKTVMGAALAVHYFTDNLLRPLAGWLIDRYGQKLVLIIGITIAFVSLYIVVQTHTTFWVFAGLGLLGVGTSPTWPSVITGTIHRVPEQDRATMMGIMFQFWIVGAGLGPILINLIPRTAYSIAFFVLFGCLGVAFLLALFFQNWQTHIRNRTDQTNLQYFRTLKQRIKSVSSFFPGMFAQTFAFALLIPILTVYANSVLHLPTMWFSILLTTGGLVTVLFLIPIGRLVDRFGARYFLIAGFVISGLLLLILPLFRTIGSLMVLICIIGFAYALILPSWNTILSLSIPADQRGAMWGIFMTVEGIGSATGPLAGGTLYDAFGPAAPFFVSAVVFLLMAVVYWLHPLTRKYGSGTLDKSLYITIRRKRRT</sequence>
<dbReference type="InterPro" id="IPR001958">
    <property type="entry name" value="Tet-R_TetA/multi-R_MdtG-like"/>
</dbReference>
<evidence type="ECO:0000256" key="7">
    <source>
        <dbReference type="SAM" id="Phobius"/>
    </source>
</evidence>
<dbReference type="InterPro" id="IPR020846">
    <property type="entry name" value="MFS_dom"/>
</dbReference>
<dbReference type="PROSITE" id="PS50850">
    <property type="entry name" value="MFS"/>
    <property type="match status" value="1"/>
</dbReference>
<keyword evidence="5 7" id="KW-1133">Transmembrane helix</keyword>
<dbReference type="PANTHER" id="PTHR23517:SF3">
    <property type="entry name" value="INTEGRAL MEMBRANE TRANSPORT PROTEIN"/>
    <property type="match status" value="1"/>
</dbReference>
<evidence type="ECO:0000256" key="6">
    <source>
        <dbReference type="ARBA" id="ARBA00023136"/>
    </source>
</evidence>
<dbReference type="InterPro" id="IPR011701">
    <property type="entry name" value="MFS"/>
</dbReference>
<organism evidence="9 10">
    <name type="scientific">Fodinisporobacter ferrooxydans</name>
    <dbReference type="NCBI Taxonomy" id="2901836"/>
    <lineage>
        <taxon>Bacteria</taxon>
        <taxon>Bacillati</taxon>
        <taxon>Bacillota</taxon>
        <taxon>Bacilli</taxon>
        <taxon>Bacillales</taxon>
        <taxon>Alicyclobacillaceae</taxon>
        <taxon>Fodinisporobacter</taxon>
    </lineage>
</organism>
<dbReference type="InterPro" id="IPR050171">
    <property type="entry name" value="MFS_Transporters"/>
</dbReference>
<feature type="domain" description="Major facilitator superfamily (MFS) profile" evidence="8">
    <location>
        <begin position="14"/>
        <end position="394"/>
    </location>
</feature>
<keyword evidence="3" id="KW-1003">Cell membrane</keyword>
<keyword evidence="10" id="KW-1185">Reference proteome</keyword>
<evidence type="ECO:0000259" key="8">
    <source>
        <dbReference type="PROSITE" id="PS50850"/>
    </source>
</evidence>
<feature type="transmembrane region" description="Helical" evidence="7">
    <location>
        <begin position="21"/>
        <end position="40"/>
    </location>
</feature>